<evidence type="ECO:0000313" key="2">
    <source>
        <dbReference type="EMBL" id="GAA3070238.1"/>
    </source>
</evidence>
<dbReference type="EMBL" id="BAAAVT010000015">
    <property type="protein sequence ID" value="GAA3070238.1"/>
    <property type="molecule type" value="Genomic_DNA"/>
</dbReference>
<reference evidence="3" key="1">
    <citation type="journal article" date="2019" name="Int. J. Syst. Evol. Microbiol.">
        <title>The Global Catalogue of Microorganisms (GCM) 10K type strain sequencing project: providing services to taxonomists for standard genome sequencing and annotation.</title>
        <authorList>
            <consortium name="The Broad Institute Genomics Platform"/>
            <consortium name="The Broad Institute Genome Sequencing Center for Infectious Disease"/>
            <person name="Wu L."/>
            <person name="Ma J."/>
        </authorList>
    </citation>
    <scope>NUCLEOTIDE SEQUENCE [LARGE SCALE GENOMIC DNA]</scope>
    <source>
        <strain evidence="3">JCM 14309</strain>
    </source>
</reference>
<feature type="domain" description="FAD dependent oxidoreductase" evidence="1">
    <location>
        <begin position="43"/>
        <end position="409"/>
    </location>
</feature>
<dbReference type="SUPFAM" id="SSF51905">
    <property type="entry name" value="FAD/NAD(P)-binding domain"/>
    <property type="match status" value="1"/>
</dbReference>
<dbReference type="Gene3D" id="3.50.50.60">
    <property type="entry name" value="FAD/NAD(P)-binding domain"/>
    <property type="match status" value="1"/>
</dbReference>
<proteinExistence type="predicted"/>
<evidence type="ECO:0000259" key="1">
    <source>
        <dbReference type="Pfam" id="PF01266"/>
    </source>
</evidence>
<dbReference type="PANTHER" id="PTHR13847">
    <property type="entry name" value="SARCOSINE DEHYDROGENASE-RELATED"/>
    <property type="match status" value="1"/>
</dbReference>
<dbReference type="PANTHER" id="PTHR13847:SF281">
    <property type="entry name" value="FAD DEPENDENT OXIDOREDUCTASE DOMAIN-CONTAINING PROTEIN"/>
    <property type="match status" value="1"/>
</dbReference>
<gene>
    <name evidence="2" type="ORF">GCM10010529_23250</name>
</gene>
<dbReference type="Pfam" id="PF01266">
    <property type="entry name" value="DAO"/>
    <property type="match status" value="1"/>
</dbReference>
<keyword evidence="3" id="KW-1185">Reference proteome</keyword>
<name>A0ABP6M4D3_9MICC</name>
<dbReference type="Proteomes" id="UP001500236">
    <property type="component" value="Unassembled WGS sequence"/>
</dbReference>
<dbReference type="InterPro" id="IPR036188">
    <property type="entry name" value="FAD/NAD-bd_sf"/>
</dbReference>
<dbReference type="InterPro" id="IPR006076">
    <property type="entry name" value="FAD-dep_OxRdtase"/>
</dbReference>
<organism evidence="2 3">
    <name type="scientific">Nesterenkonia aethiopica</name>
    <dbReference type="NCBI Taxonomy" id="269144"/>
    <lineage>
        <taxon>Bacteria</taxon>
        <taxon>Bacillati</taxon>
        <taxon>Actinomycetota</taxon>
        <taxon>Actinomycetes</taxon>
        <taxon>Micrococcales</taxon>
        <taxon>Micrococcaceae</taxon>
        <taxon>Nesterenkonia</taxon>
    </lineage>
</organism>
<sequence length="473" mass="52394">METTTTTGWGRRALQGARPVPLWLDTPDRPAARPPVKDEEQADLLVVGGGFTGLWTALRAVERSPGTRVLLVEADRLAEQATGRNGGFCEASLTHGEENGRSRWPQEYEALERLGLRNLDEIEETIARYGIDCGFARGGSLTVATRPHEVASLAPEDPGFLDAEAVRAHLDSPTYLAGRHDARGTAVVDPARLAWGLAETAERLGVRIAERSRVTQLRQLPGGDGVQVRLQTPHGTAVVTAEQVVLATNAFPNPLGRSWRHLRARWETVPVYDYVLATEPLTEEQLAALGWDPAVGVADAGNQFHYYRITPDRRILWGGYDVVYHFGRSIREEHLDRPQTFQRLADHFAATFPQLEGIRFTHRWAGVIDTSTQFCALFGQAHGGRTVYATGFTGLGVGASRFAADVMLDRLQGLDTARTRLEMVRKRPPPFPPEPFAWLGIMITTWARAREDATGRRNLWLRTLDRLGLGFDS</sequence>
<dbReference type="RefSeq" id="WP_344681050.1">
    <property type="nucleotide sequence ID" value="NZ_BAAAVT010000015.1"/>
</dbReference>
<comment type="caution">
    <text evidence="2">The sequence shown here is derived from an EMBL/GenBank/DDBJ whole genome shotgun (WGS) entry which is preliminary data.</text>
</comment>
<evidence type="ECO:0000313" key="3">
    <source>
        <dbReference type="Proteomes" id="UP001500236"/>
    </source>
</evidence>
<protein>
    <submittedName>
        <fullName evidence="2">FAD-dependent oxidoreductase</fullName>
    </submittedName>
</protein>
<accession>A0ABP6M4D3</accession>
<dbReference type="Gene3D" id="3.30.9.10">
    <property type="entry name" value="D-Amino Acid Oxidase, subunit A, domain 2"/>
    <property type="match status" value="1"/>
</dbReference>